<evidence type="ECO:0000259" key="7">
    <source>
        <dbReference type="Pfam" id="PF02836"/>
    </source>
</evidence>
<proteinExistence type="inferred from homology"/>
<dbReference type="PANTHER" id="PTHR42732">
    <property type="entry name" value="BETA-GALACTOSIDASE"/>
    <property type="match status" value="1"/>
</dbReference>
<feature type="domain" description="Glycoside hydrolase family 2 immunoglobulin-like beta-sandwich" evidence="6">
    <location>
        <begin position="196"/>
        <end position="299"/>
    </location>
</feature>
<feature type="domain" description="Glycosyl hydrolases family 2 sugar binding" evidence="8">
    <location>
        <begin position="57"/>
        <end position="176"/>
    </location>
</feature>
<gene>
    <name evidence="10" type="ORF">NX784_00235</name>
</gene>
<keyword evidence="2 10" id="KW-0378">Hydrolase</keyword>
<dbReference type="InterPro" id="IPR051913">
    <property type="entry name" value="GH2_Domain-Containing"/>
</dbReference>
<dbReference type="InterPro" id="IPR006101">
    <property type="entry name" value="Glyco_hydro_2"/>
</dbReference>
<dbReference type="InterPro" id="IPR006104">
    <property type="entry name" value="Glyco_hydro_2_N"/>
</dbReference>
<dbReference type="SUPFAM" id="SSF51445">
    <property type="entry name" value="(Trans)glycosidases"/>
    <property type="match status" value="1"/>
</dbReference>
<dbReference type="InterPro" id="IPR036156">
    <property type="entry name" value="Beta-gal/glucu_dom_sf"/>
</dbReference>
<dbReference type="PROSITE" id="PS51257">
    <property type="entry name" value="PROKAR_LIPOPROTEIN"/>
    <property type="match status" value="1"/>
</dbReference>
<dbReference type="Pfam" id="PF02837">
    <property type="entry name" value="Glyco_hydro_2_N"/>
    <property type="match status" value="1"/>
</dbReference>
<dbReference type="InterPro" id="IPR006103">
    <property type="entry name" value="Glyco_hydro_2_cat"/>
</dbReference>
<dbReference type="PANTHER" id="PTHR42732:SF1">
    <property type="entry name" value="BETA-MANNOSIDASE"/>
    <property type="match status" value="1"/>
</dbReference>
<dbReference type="GO" id="GO:0016787">
    <property type="term" value="F:hydrolase activity"/>
    <property type="evidence" value="ECO:0007669"/>
    <property type="project" value="UniProtKB-KW"/>
</dbReference>
<dbReference type="SUPFAM" id="SSF49303">
    <property type="entry name" value="beta-Galactosidase/glucuronidase domain"/>
    <property type="match status" value="1"/>
</dbReference>
<organism evidence="10 11">
    <name type="scientific">Massilia pinisoli</name>
    <dbReference type="NCBI Taxonomy" id="1772194"/>
    <lineage>
        <taxon>Bacteria</taxon>
        <taxon>Pseudomonadati</taxon>
        <taxon>Pseudomonadota</taxon>
        <taxon>Betaproteobacteria</taxon>
        <taxon>Burkholderiales</taxon>
        <taxon>Oxalobacteraceae</taxon>
        <taxon>Telluria group</taxon>
        <taxon>Massilia</taxon>
    </lineage>
</organism>
<dbReference type="InterPro" id="IPR013783">
    <property type="entry name" value="Ig-like_fold"/>
</dbReference>
<feature type="chain" id="PRO_5045956596" evidence="5">
    <location>
        <begin position="27"/>
        <end position="681"/>
    </location>
</feature>
<sequence>MRAFANHILRVLTLTLACAWMACAHAAQPPRTVVGLDDGWEFIKGDGADASAPAQGTWTKVALPHTFNALDGTTAQPYRGAGWYRRSLAAPRPGRGRVFLEFDGAALSTDVWLNGTHVGRHEGGFARFRFDVTERLHAGANELVVRVDNARQPDVAPLGGDYTLYGGLYRSVRLVATQDVHIDMLDFGGPGVYVGTPEMTPERARLHWRARVTNERARPERVTVTARLRDAAGKIVATTRGTAVLPARATIPVELDAVLAKPHLWQGVDDPYLYASEVTVARAGSAAPLDRVDGEVGLRTVRLDPDRGLLLNDRPYRVHGVNVHLTWAPGKGTAVSDADIDADYRILDDLGVTGLRFAHYQHNEHSYALADRKGFLVWTELPLTSEVGASAAFAANAAQQARELVRQNFNHPSVFVWGLGNEIYKVDDTSAHLLDAMQRLVKDEDPSRPTVYANCCAPIDGPQAMHTDAIASNVYFGWYDKEFADLGPFLTANHAARPRTPEALSEYGAGGSAQQQEDPARRPVAPSHWHPEQYQALYHEAAWRQIEAAPWLWASFVWTGFDFASSGRDEGDGRGVNDKGLVSMDRQVRKDAYYWYQANWSKKPMVVITSRRAVKRTVADTEVKVYSNQPAVRLRVNGVDAGERAVDGHIARWPVRLTPGANRIEVQAGASTDTVEWTLAP</sequence>
<evidence type="ECO:0000259" key="8">
    <source>
        <dbReference type="Pfam" id="PF02837"/>
    </source>
</evidence>
<dbReference type="Gene3D" id="2.60.40.10">
    <property type="entry name" value="Immunoglobulins"/>
    <property type="match status" value="2"/>
</dbReference>
<keyword evidence="5" id="KW-0732">Signal</keyword>
<evidence type="ECO:0000256" key="4">
    <source>
        <dbReference type="SAM" id="MobiDB-lite"/>
    </source>
</evidence>
<dbReference type="Proteomes" id="UP001204151">
    <property type="component" value="Unassembled WGS sequence"/>
</dbReference>
<dbReference type="Gene3D" id="2.60.120.260">
    <property type="entry name" value="Galactose-binding domain-like"/>
    <property type="match status" value="1"/>
</dbReference>
<feature type="signal peptide" evidence="5">
    <location>
        <begin position="1"/>
        <end position="26"/>
    </location>
</feature>
<dbReference type="InterPro" id="IPR032311">
    <property type="entry name" value="DUF4982"/>
</dbReference>
<dbReference type="EMBL" id="JANUGW010000001">
    <property type="protein sequence ID" value="MCS0580009.1"/>
    <property type="molecule type" value="Genomic_DNA"/>
</dbReference>
<evidence type="ECO:0000259" key="9">
    <source>
        <dbReference type="Pfam" id="PF16355"/>
    </source>
</evidence>
<dbReference type="Pfam" id="PF02836">
    <property type="entry name" value="Glyco_hydro_2_C"/>
    <property type="match status" value="1"/>
</dbReference>
<keyword evidence="3" id="KW-0326">Glycosidase</keyword>
<feature type="region of interest" description="Disordered" evidence="4">
    <location>
        <begin position="500"/>
        <end position="526"/>
    </location>
</feature>
<dbReference type="PRINTS" id="PR00132">
    <property type="entry name" value="GLHYDRLASE2"/>
</dbReference>
<evidence type="ECO:0000256" key="3">
    <source>
        <dbReference type="ARBA" id="ARBA00023295"/>
    </source>
</evidence>
<comment type="similarity">
    <text evidence="1">Belongs to the glycosyl hydrolase 2 family.</text>
</comment>
<reference evidence="10 11" key="1">
    <citation type="submission" date="2022-08" db="EMBL/GenBank/DDBJ databases">
        <title>Reclassification of Massilia species as members of the genera Telluria, Duganella, Pseudoduganella, Mokoshia gen. nov. and Zemynaea gen. nov. using orthogonal and non-orthogonal genome-based approaches.</title>
        <authorList>
            <person name="Bowman J.P."/>
        </authorList>
    </citation>
    <scope>NUCLEOTIDE SEQUENCE [LARGE SCALE GENOMIC DNA]</scope>
    <source>
        <strain evidence="10 11">JCM 31316</strain>
    </source>
</reference>
<evidence type="ECO:0000256" key="1">
    <source>
        <dbReference type="ARBA" id="ARBA00007401"/>
    </source>
</evidence>
<dbReference type="Pfam" id="PF16355">
    <property type="entry name" value="DUF4982"/>
    <property type="match status" value="1"/>
</dbReference>
<feature type="domain" description="DUF4982" evidence="9">
    <location>
        <begin position="621"/>
        <end position="668"/>
    </location>
</feature>
<evidence type="ECO:0000313" key="10">
    <source>
        <dbReference type="EMBL" id="MCS0580009.1"/>
    </source>
</evidence>
<name>A0ABT1ZJQ4_9BURK</name>
<evidence type="ECO:0000259" key="6">
    <source>
        <dbReference type="Pfam" id="PF00703"/>
    </source>
</evidence>
<dbReference type="InterPro" id="IPR017853">
    <property type="entry name" value="GH"/>
</dbReference>
<protein>
    <submittedName>
        <fullName evidence="10">Glycoside hydrolase family 2 protein</fullName>
    </submittedName>
</protein>
<dbReference type="SUPFAM" id="SSF49785">
    <property type="entry name" value="Galactose-binding domain-like"/>
    <property type="match status" value="1"/>
</dbReference>
<comment type="caution">
    <text evidence="10">The sequence shown here is derived from an EMBL/GenBank/DDBJ whole genome shotgun (WGS) entry which is preliminary data.</text>
</comment>
<dbReference type="InterPro" id="IPR008979">
    <property type="entry name" value="Galactose-bd-like_sf"/>
</dbReference>
<dbReference type="Gene3D" id="3.20.20.80">
    <property type="entry name" value="Glycosidases"/>
    <property type="match status" value="1"/>
</dbReference>
<keyword evidence="11" id="KW-1185">Reference proteome</keyword>
<evidence type="ECO:0000256" key="5">
    <source>
        <dbReference type="SAM" id="SignalP"/>
    </source>
</evidence>
<dbReference type="InterPro" id="IPR006102">
    <property type="entry name" value="Ig-like_GH2"/>
</dbReference>
<evidence type="ECO:0000313" key="11">
    <source>
        <dbReference type="Proteomes" id="UP001204151"/>
    </source>
</evidence>
<feature type="domain" description="Glycoside hydrolase family 2 catalytic" evidence="7">
    <location>
        <begin position="307"/>
        <end position="589"/>
    </location>
</feature>
<accession>A0ABT1ZJQ4</accession>
<evidence type="ECO:0000256" key="2">
    <source>
        <dbReference type="ARBA" id="ARBA00022801"/>
    </source>
</evidence>
<dbReference type="Pfam" id="PF00703">
    <property type="entry name" value="Glyco_hydro_2"/>
    <property type="match status" value="1"/>
</dbReference>
<dbReference type="RefSeq" id="WP_258814660.1">
    <property type="nucleotide sequence ID" value="NZ_JANUGW010000001.1"/>
</dbReference>